<name>A0A3N0EEX2_9ACTN</name>
<dbReference type="EMBL" id="RJMB01000003">
    <property type="protein sequence ID" value="RNL86371.1"/>
    <property type="molecule type" value="Genomic_DNA"/>
</dbReference>
<organism evidence="2 3">
    <name type="scientific">Halostreptopolyspora alba</name>
    <dbReference type="NCBI Taxonomy" id="2487137"/>
    <lineage>
        <taxon>Bacteria</taxon>
        <taxon>Bacillati</taxon>
        <taxon>Actinomycetota</taxon>
        <taxon>Actinomycetes</taxon>
        <taxon>Streptosporangiales</taxon>
        <taxon>Nocardiopsidaceae</taxon>
        <taxon>Halostreptopolyspora</taxon>
    </lineage>
</organism>
<accession>A0A3N0EEX2</accession>
<sequence>MAESNRDTSGSQDIIDDALRLVDALQRKLLVEGVRRGTTTSTSNKDDVWSEAIRREQPQPEEPPMNQLMGVVRTAGPQVVGHLGRAGATFAGAVSESLGIIERAMRQKADEGGGTQGSDDSSGAGEPRPISRGE</sequence>
<dbReference type="AlphaFoldDB" id="A0A3N0EEX2"/>
<keyword evidence="3" id="KW-1185">Reference proteome</keyword>
<proteinExistence type="predicted"/>
<evidence type="ECO:0000313" key="2">
    <source>
        <dbReference type="EMBL" id="RNL86371.1"/>
    </source>
</evidence>
<comment type="caution">
    <text evidence="2">The sequence shown here is derived from an EMBL/GenBank/DDBJ whole genome shotgun (WGS) entry which is preliminary data.</text>
</comment>
<evidence type="ECO:0000313" key="3">
    <source>
        <dbReference type="Proteomes" id="UP000269198"/>
    </source>
</evidence>
<dbReference type="OrthoDB" id="3430192at2"/>
<feature type="compositionally biased region" description="Basic and acidic residues" evidence="1">
    <location>
        <begin position="44"/>
        <end position="58"/>
    </location>
</feature>
<feature type="region of interest" description="Disordered" evidence="1">
    <location>
        <begin position="37"/>
        <end position="67"/>
    </location>
</feature>
<dbReference type="RefSeq" id="WP_123199898.1">
    <property type="nucleotide sequence ID" value="NZ_RJMB01000003.1"/>
</dbReference>
<dbReference type="Proteomes" id="UP000269198">
    <property type="component" value="Unassembled WGS sequence"/>
</dbReference>
<evidence type="ECO:0000256" key="1">
    <source>
        <dbReference type="SAM" id="MobiDB-lite"/>
    </source>
</evidence>
<gene>
    <name evidence="2" type="ORF">EFW17_03940</name>
</gene>
<feature type="region of interest" description="Disordered" evidence="1">
    <location>
        <begin position="103"/>
        <end position="134"/>
    </location>
</feature>
<protein>
    <submittedName>
        <fullName evidence="2">Uncharacterized protein</fullName>
    </submittedName>
</protein>
<reference evidence="2 3" key="1">
    <citation type="submission" date="2018-11" db="EMBL/GenBank/DDBJ databases">
        <title>The genome draft of YIM 96095.</title>
        <authorList>
            <person name="Tang S.-K."/>
            <person name="Chunyu W.-X."/>
            <person name="Feng Y.-Z."/>
        </authorList>
    </citation>
    <scope>NUCLEOTIDE SEQUENCE [LARGE SCALE GENOMIC DNA]</scope>
    <source>
        <strain evidence="2 3">YIM 96095</strain>
    </source>
</reference>